<comment type="caution">
    <text evidence="1">The sequence shown here is derived from an EMBL/GenBank/DDBJ whole genome shotgun (WGS) entry which is preliminary data.</text>
</comment>
<name>A0ACC1RQU2_9HYPO</name>
<dbReference type="EMBL" id="JANRMS010002079">
    <property type="protein sequence ID" value="KAJ3524447.1"/>
    <property type="molecule type" value="Genomic_DNA"/>
</dbReference>
<proteinExistence type="predicted"/>
<protein>
    <submittedName>
        <fullName evidence="1">Uncharacterized protein</fullName>
    </submittedName>
</protein>
<organism evidence="1 2">
    <name type="scientific">Fusarium decemcellulare</name>
    <dbReference type="NCBI Taxonomy" id="57161"/>
    <lineage>
        <taxon>Eukaryota</taxon>
        <taxon>Fungi</taxon>
        <taxon>Dikarya</taxon>
        <taxon>Ascomycota</taxon>
        <taxon>Pezizomycotina</taxon>
        <taxon>Sordariomycetes</taxon>
        <taxon>Hypocreomycetidae</taxon>
        <taxon>Hypocreales</taxon>
        <taxon>Nectriaceae</taxon>
        <taxon>Fusarium</taxon>
        <taxon>Fusarium decemcellulare species complex</taxon>
    </lineage>
</organism>
<evidence type="ECO:0000313" key="1">
    <source>
        <dbReference type="EMBL" id="KAJ3524447.1"/>
    </source>
</evidence>
<dbReference type="Proteomes" id="UP001148629">
    <property type="component" value="Unassembled WGS sequence"/>
</dbReference>
<evidence type="ECO:0000313" key="2">
    <source>
        <dbReference type="Proteomes" id="UP001148629"/>
    </source>
</evidence>
<keyword evidence="2" id="KW-1185">Reference proteome</keyword>
<gene>
    <name evidence="1" type="ORF">NM208_g12057</name>
</gene>
<reference evidence="1" key="1">
    <citation type="submission" date="2022-08" db="EMBL/GenBank/DDBJ databases">
        <title>Genome Sequence of Fusarium decemcellulare.</title>
        <authorList>
            <person name="Buettner E."/>
        </authorList>
    </citation>
    <scope>NUCLEOTIDE SEQUENCE</scope>
    <source>
        <strain evidence="1">Babe19</strain>
    </source>
</reference>
<accession>A0ACC1RQU2</accession>
<sequence length="433" mass="48262">MSSPKRFVPGADAEKIYHQLTCREVKSAGVGSTDVKPTGVRFTDDVLDILCQVVVAKNGTDNVRMLNPLWFEADETKALPQDLRHHWTLGVVRVSTTEMKFHFHDSAPQSDRAITVAERFKAWMKKCGFKQELSFHPSDCPRQQDKVNCGAFALACLKHELQDRSCPKSVDPEHVKRQLLFTLQTADDDLLPTLAGAAIIRDIRKIGSEKEGSGQQKSLTNDGNRAIQQLNPVATQSVPSTPFKSLVLGSRSDIGAMLADFSLEMLNSKLNDAEFRLHRAMDQRDQARDTLSRLKVQEDTIIAVCAYISNAFDARGIDIDSAGDNAISFPTDGDEDNQMQRFEKRGLAAMEFMQTSYREGAGHAQDAVHEFRSHIAKHIEEAHASVEEKQEEIEHIKKEVAHLKGLCKVKESMLLLSGPDCMDLLMSMQGQTV</sequence>